<dbReference type="InterPro" id="IPR027417">
    <property type="entry name" value="P-loop_NTPase"/>
</dbReference>
<organism evidence="2 3">
    <name type="scientific">Halotalea alkalilenta</name>
    <dbReference type="NCBI Taxonomy" id="376489"/>
    <lineage>
        <taxon>Bacteria</taxon>
        <taxon>Pseudomonadati</taxon>
        <taxon>Pseudomonadota</taxon>
        <taxon>Gammaproteobacteria</taxon>
        <taxon>Oceanospirillales</taxon>
        <taxon>Halomonadaceae</taxon>
        <taxon>Halotalea</taxon>
    </lineage>
</organism>
<feature type="domain" description="Molybdopterin-guanine dinucleotide biosynthesis protein B (MobB)" evidence="1">
    <location>
        <begin position="15"/>
        <end position="147"/>
    </location>
</feature>
<dbReference type="InterPro" id="IPR052539">
    <property type="entry name" value="MGD_biosynthesis_adapter"/>
</dbReference>
<name>A0A172YEF6_9GAMM</name>
<protein>
    <submittedName>
        <fullName evidence="2">Molybdopterin-guanine dinucleotide biosynthesis protein MobB</fullName>
    </submittedName>
</protein>
<dbReference type="GO" id="GO:0005525">
    <property type="term" value="F:GTP binding"/>
    <property type="evidence" value="ECO:0007669"/>
    <property type="project" value="InterPro"/>
</dbReference>
<dbReference type="Proteomes" id="UP000077875">
    <property type="component" value="Chromosome"/>
</dbReference>
<evidence type="ECO:0000313" key="3">
    <source>
        <dbReference type="Proteomes" id="UP000077875"/>
    </source>
</evidence>
<evidence type="ECO:0000313" key="2">
    <source>
        <dbReference type="EMBL" id="ANF57649.1"/>
    </source>
</evidence>
<sequence>MNDRIAPVQSAIPLIGIVGWSGSGKTTLLERLLPLLREAGERCAVIKHAHHQFDIDQPGKDSHRLRSAGAVPMLVASGRRYAMMVETPGREEPDLVELVERVSDLAPTLVLVEGFKHAPLAKLEVHRPALGKPLIATSDPWVIAVATPAPLGLPAGVENLQLDQPRALVDWLLGWRRGWPSHNAPRQTVEHQR</sequence>
<dbReference type="AlphaFoldDB" id="A0A172YEF6"/>
<dbReference type="Pfam" id="PF03205">
    <property type="entry name" value="MobB"/>
    <property type="match status" value="1"/>
</dbReference>
<accession>A0A172YEF6</accession>
<gene>
    <name evidence="2" type="ORF">A5892_09400</name>
</gene>
<dbReference type="KEGG" id="haa:A5892_09400"/>
<dbReference type="CDD" id="cd03116">
    <property type="entry name" value="MobB"/>
    <property type="match status" value="1"/>
</dbReference>
<reference evidence="2 3" key="1">
    <citation type="submission" date="2016-04" db="EMBL/GenBank/DDBJ databases">
        <title>Complete Genome Sequence of Halotalea alkalilenta IHB B 13600.</title>
        <authorList>
            <person name="Swarnkar M.K."/>
            <person name="Sharma A."/>
            <person name="Kaushal K."/>
            <person name="Soni R."/>
            <person name="Rana S."/>
            <person name="Singh A.K."/>
            <person name="Gulati A."/>
        </authorList>
    </citation>
    <scope>NUCLEOTIDE SEQUENCE [LARGE SCALE GENOMIC DNA]</scope>
    <source>
        <strain evidence="2 3">IHB B 13600</strain>
    </source>
</reference>
<dbReference type="PANTHER" id="PTHR40072">
    <property type="entry name" value="MOLYBDOPTERIN-GUANINE DINUCLEOTIDE BIOSYNTHESIS ADAPTER PROTEIN-RELATED"/>
    <property type="match status" value="1"/>
</dbReference>
<dbReference type="NCBIfam" id="TIGR00176">
    <property type="entry name" value="mobB"/>
    <property type="match status" value="1"/>
</dbReference>
<keyword evidence="3" id="KW-1185">Reference proteome</keyword>
<dbReference type="GO" id="GO:0006777">
    <property type="term" value="P:Mo-molybdopterin cofactor biosynthetic process"/>
    <property type="evidence" value="ECO:0007669"/>
    <property type="project" value="InterPro"/>
</dbReference>
<dbReference type="EMBL" id="CP015243">
    <property type="protein sequence ID" value="ANF57649.1"/>
    <property type="molecule type" value="Genomic_DNA"/>
</dbReference>
<dbReference type="SUPFAM" id="SSF52540">
    <property type="entry name" value="P-loop containing nucleoside triphosphate hydrolases"/>
    <property type="match status" value="1"/>
</dbReference>
<dbReference type="RefSeq" id="WP_064122578.1">
    <property type="nucleotide sequence ID" value="NZ_CP015243.1"/>
</dbReference>
<evidence type="ECO:0000259" key="1">
    <source>
        <dbReference type="Pfam" id="PF03205"/>
    </source>
</evidence>
<dbReference type="STRING" id="376489.A5892_09400"/>
<dbReference type="Gene3D" id="3.40.50.300">
    <property type="entry name" value="P-loop containing nucleotide triphosphate hydrolases"/>
    <property type="match status" value="1"/>
</dbReference>
<dbReference type="InterPro" id="IPR004435">
    <property type="entry name" value="MobB_dom"/>
</dbReference>
<proteinExistence type="predicted"/>
<dbReference type="PANTHER" id="PTHR40072:SF1">
    <property type="entry name" value="MOLYBDOPTERIN-GUANINE DINUCLEOTIDE BIOSYNTHESIS ADAPTER PROTEIN"/>
    <property type="match status" value="1"/>
</dbReference>